<dbReference type="EMBL" id="OZ022409">
    <property type="protein sequence ID" value="CAK9440364.1"/>
    <property type="molecule type" value="Genomic_DNA"/>
</dbReference>
<feature type="compositionally biased region" description="Basic and acidic residues" evidence="2">
    <location>
        <begin position="480"/>
        <end position="491"/>
    </location>
</feature>
<feature type="compositionally biased region" description="Polar residues" evidence="2">
    <location>
        <begin position="101"/>
        <end position="115"/>
    </location>
</feature>
<feature type="region of interest" description="Disordered" evidence="2">
    <location>
        <begin position="422"/>
        <end position="523"/>
    </location>
</feature>
<feature type="compositionally biased region" description="Polar residues" evidence="2">
    <location>
        <begin position="582"/>
        <end position="599"/>
    </location>
</feature>
<protein>
    <recommendedName>
        <fullName evidence="5">Cep57 centrosome microtubule-binding domain-containing protein</fullName>
    </recommendedName>
</protein>
<feature type="coiled-coil region" evidence="1">
    <location>
        <begin position="174"/>
        <end position="243"/>
    </location>
</feature>
<feature type="region of interest" description="Disordered" evidence="2">
    <location>
        <begin position="557"/>
        <end position="797"/>
    </location>
</feature>
<dbReference type="RefSeq" id="XP_066831402.1">
    <property type="nucleotide sequence ID" value="XM_066974688.1"/>
</dbReference>
<dbReference type="Proteomes" id="UP001497383">
    <property type="component" value="Chromosome 5"/>
</dbReference>
<evidence type="ECO:0000256" key="2">
    <source>
        <dbReference type="SAM" id="MobiDB-lite"/>
    </source>
</evidence>
<gene>
    <name evidence="3" type="ORF">LODBEIA_P44640</name>
</gene>
<keyword evidence="4" id="KW-1185">Reference proteome</keyword>
<feature type="compositionally biased region" description="Basic and acidic residues" evidence="2">
    <location>
        <begin position="117"/>
        <end position="138"/>
    </location>
</feature>
<feature type="compositionally biased region" description="Polar residues" evidence="2">
    <location>
        <begin position="671"/>
        <end position="696"/>
    </location>
</feature>
<feature type="compositionally biased region" description="Basic and acidic residues" evidence="2">
    <location>
        <begin position="604"/>
        <end position="617"/>
    </location>
</feature>
<organism evidence="3 4">
    <name type="scientific">Lodderomyces beijingensis</name>
    <dbReference type="NCBI Taxonomy" id="1775926"/>
    <lineage>
        <taxon>Eukaryota</taxon>
        <taxon>Fungi</taxon>
        <taxon>Dikarya</taxon>
        <taxon>Ascomycota</taxon>
        <taxon>Saccharomycotina</taxon>
        <taxon>Pichiomycetes</taxon>
        <taxon>Debaryomycetaceae</taxon>
        <taxon>Candida/Lodderomyces clade</taxon>
        <taxon>Lodderomyces</taxon>
    </lineage>
</organism>
<feature type="compositionally biased region" description="Basic and acidic residues" evidence="2">
    <location>
        <begin position="558"/>
        <end position="568"/>
    </location>
</feature>
<feature type="compositionally biased region" description="Basic and acidic residues" evidence="2">
    <location>
        <begin position="88"/>
        <end position="99"/>
    </location>
</feature>
<name>A0ABP0ZQ12_9ASCO</name>
<proteinExistence type="predicted"/>
<evidence type="ECO:0008006" key="5">
    <source>
        <dbReference type="Google" id="ProtNLM"/>
    </source>
</evidence>
<evidence type="ECO:0000256" key="1">
    <source>
        <dbReference type="SAM" id="Coils"/>
    </source>
</evidence>
<feature type="compositionally biased region" description="Low complexity" evidence="2">
    <location>
        <begin position="152"/>
        <end position="161"/>
    </location>
</feature>
<feature type="compositionally biased region" description="Polar residues" evidence="2">
    <location>
        <begin position="618"/>
        <end position="629"/>
    </location>
</feature>
<feature type="compositionally biased region" description="Polar residues" evidence="2">
    <location>
        <begin position="341"/>
        <end position="355"/>
    </location>
</feature>
<feature type="region of interest" description="Disordered" evidence="2">
    <location>
        <begin position="303"/>
        <end position="355"/>
    </location>
</feature>
<sequence length="837" mass="93120">MSTIHRYDSATFESPSRVLEMDEREINRKISQGIDRDILKENGRTPVRFGSGVDYDAGRDRRSPIRSQLGMDINAFKDARTPTRLVVRNDVDPVKERRSPTKAQPTKAQPSNVETNALKDQRLGHSRYDTDSFRERRSPAKAGKSRSPLHRATAADSNNTTNNAEYIFNNHSHLHQLQEENSRLIKEVSNLKAELTKMELRRDSLDEALQSCSGDLLLEKQRVVELEQREKYMKLEIENLKEANSSIPKLNGKIDFYKNHINTLQKSNLELDNMRVRQLAKLEQLVAQRTLWRKHCRCFVPSDKREAHRETQKETQRQVSSEAEKMPNGPPETSACAEARANNNDASSVKANNPPFNADQMLSMLEEVKKLLTSLLSSPVERDVGLLRNEALELLKIYFANEIETAAAKAFGNKKAADRVSATQRKDDCGNGNCSDSDSDINSDDASKGLVSDDVDSKTKKSSNSPIPISQPVSKPSKPHISDEGASRTDAEISTPVKDSSSTVNLVKDQQKSISPERAVSASSFTPKVQLNIYLNTKQNGDWKQQDLVLENVAYSPDVEKSSKEAGRRVSNSESTEKPELENSQSESNMPLKTTTITVCSPPAKEDCKRQSGRSEKQSSSQESGADASNRNHKSDDEPVHFPASSSRVSKKMIDHASQNNFTRQKDKIDQQSPPVTPTRLSSGDVLQQYSKSISGIISPPDWHAGAKSVKGPSESVKDYCSGGRYPPENIPDSDPTISPRHQQPISSQFKMHPEATSTRKSAHFVNSREPTQYAKGQANPYSTTTTTSTATTTETDEMLLTPDASPEIDCEGCFGKEDITGSKLLGDYVRYEKQCS</sequence>
<dbReference type="GeneID" id="92209660"/>
<feature type="compositionally biased region" description="Polar residues" evidence="2">
    <location>
        <begin position="736"/>
        <end position="760"/>
    </location>
</feature>
<evidence type="ECO:0000313" key="3">
    <source>
        <dbReference type="EMBL" id="CAK9440364.1"/>
    </source>
</evidence>
<feature type="region of interest" description="Disordered" evidence="2">
    <location>
        <begin position="88"/>
        <end position="161"/>
    </location>
</feature>
<evidence type="ECO:0000313" key="4">
    <source>
        <dbReference type="Proteomes" id="UP001497383"/>
    </source>
</evidence>
<keyword evidence="1" id="KW-0175">Coiled coil</keyword>
<feature type="compositionally biased region" description="Basic and acidic residues" evidence="2">
    <location>
        <begin position="303"/>
        <end position="316"/>
    </location>
</feature>
<accession>A0ABP0ZQ12</accession>
<feature type="compositionally biased region" description="Low complexity" evidence="2">
    <location>
        <begin position="784"/>
        <end position="794"/>
    </location>
</feature>
<reference evidence="3 4" key="1">
    <citation type="submission" date="2024-03" db="EMBL/GenBank/DDBJ databases">
        <authorList>
            <person name="Brejova B."/>
        </authorList>
    </citation>
    <scope>NUCLEOTIDE SEQUENCE [LARGE SCALE GENOMIC DNA]</scope>
    <source>
        <strain evidence="3 4">CBS 14171</strain>
    </source>
</reference>